<dbReference type="Proteomes" id="UP000244892">
    <property type="component" value="Chromosome"/>
</dbReference>
<gene>
    <name evidence="1" type="ORF">DEH84_09585</name>
</gene>
<name>A0A2U8FRZ9_9BURK</name>
<accession>A0A2U8FRZ9</accession>
<dbReference type="Pfam" id="PF09996">
    <property type="entry name" value="DUF2237"/>
    <property type="match status" value="1"/>
</dbReference>
<evidence type="ECO:0000313" key="1">
    <source>
        <dbReference type="EMBL" id="AWI53657.1"/>
    </source>
</evidence>
<sequence length="134" mass="14911">MSAIDLVPGRNVLGGPLRACSYDPLTGYFRDGCCRTRPDDTGLHVVCCRVTAEFLAFSMKRGNDLSTPRPEWRFAGLQPGQRWCLCANRWLEAWQAGVAPPVALEATHEKALEVIPLEALKAHALEPQQHRDQD</sequence>
<evidence type="ECO:0000313" key="2">
    <source>
        <dbReference type="Proteomes" id="UP000244892"/>
    </source>
</evidence>
<keyword evidence="2" id="KW-1185">Reference proteome</keyword>
<dbReference type="EMBL" id="CP029210">
    <property type="protein sequence ID" value="AWI53657.1"/>
    <property type="molecule type" value="Genomic_DNA"/>
</dbReference>
<protein>
    <submittedName>
        <fullName evidence="1">DUF2237 domain-containing protein</fullName>
    </submittedName>
</protein>
<dbReference type="PANTHER" id="PTHR37466:SF1">
    <property type="entry name" value="SLR1628 PROTEIN"/>
    <property type="match status" value="1"/>
</dbReference>
<dbReference type="Gene3D" id="3.30.56.110">
    <property type="entry name" value="Protein of unknown function DUF2237"/>
    <property type="match status" value="1"/>
</dbReference>
<dbReference type="KEGG" id="aon:DEH84_09585"/>
<dbReference type="InterPro" id="IPR018714">
    <property type="entry name" value="DUF2237"/>
</dbReference>
<organism evidence="1 2">
    <name type="scientific">Aquabacterium olei</name>
    <dbReference type="NCBI Taxonomy" id="1296669"/>
    <lineage>
        <taxon>Bacteria</taxon>
        <taxon>Pseudomonadati</taxon>
        <taxon>Pseudomonadota</taxon>
        <taxon>Betaproteobacteria</taxon>
        <taxon>Burkholderiales</taxon>
        <taxon>Aquabacterium</taxon>
    </lineage>
</organism>
<dbReference type="RefSeq" id="WP_109036657.1">
    <property type="nucleotide sequence ID" value="NZ_CP029210.1"/>
</dbReference>
<dbReference type="PANTHER" id="PTHR37466">
    <property type="entry name" value="SLR1628 PROTEIN"/>
    <property type="match status" value="1"/>
</dbReference>
<proteinExistence type="predicted"/>
<reference evidence="1 2" key="1">
    <citation type="submission" date="2018-05" db="EMBL/GenBank/DDBJ databases">
        <title>complete genome sequence of Aquabacterium olei NBRC 110486.</title>
        <authorList>
            <person name="Tang B."/>
            <person name="Chang J."/>
            <person name="Zhang L."/>
            <person name="Yang H."/>
        </authorList>
    </citation>
    <scope>NUCLEOTIDE SEQUENCE [LARGE SCALE GENOMIC DNA]</scope>
    <source>
        <strain evidence="1 2">NBRC 110486</strain>
    </source>
</reference>
<dbReference type="OrthoDB" id="9792525at2"/>
<dbReference type="AlphaFoldDB" id="A0A2U8FRZ9"/>